<reference evidence="3 4" key="1">
    <citation type="submission" date="2016-10" db="EMBL/GenBank/DDBJ databases">
        <authorList>
            <person name="de Groot N.N."/>
        </authorList>
    </citation>
    <scope>NUCLEOTIDE SEQUENCE [LARGE SCALE GENOMIC DNA]</scope>
    <source>
        <strain evidence="3 4">DSM 27630</strain>
    </source>
</reference>
<protein>
    <submittedName>
        <fullName evidence="3">Phage-related protein</fullName>
    </submittedName>
</protein>
<evidence type="ECO:0000259" key="2">
    <source>
        <dbReference type="Pfam" id="PF05709"/>
    </source>
</evidence>
<dbReference type="AlphaFoldDB" id="A0A1I3C2C6"/>
<keyword evidence="4" id="KW-1185">Reference proteome</keyword>
<feature type="domain" description="Siphovirus-type tail component RIFT-related" evidence="2">
    <location>
        <begin position="17"/>
        <end position="118"/>
    </location>
</feature>
<accession>A0A1I3C2C6</accession>
<gene>
    <name evidence="3" type="ORF">SAMN04489868_11231</name>
</gene>
<evidence type="ECO:0000313" key="3">
    <source>
        <dbReference type="EMBL" id="SFH68563.1"/>
    </source>
</evidence>
<evidence type="ECO:0000313" key="4">
    <source>
        <dbReference type="Proteomes" id="UP000198668"/>
    </source>
</evidence>
<dbReference type="InterPro" id="IPR008841">
    <property type="entry name" value="Siphovirus-type_tail_N"/>
</dbReference>
<dbReference type="EMBL" id="FOQE01000012">
    <property type="protein sequence ID" value="SFH68563.1"/>
    <property type="molecule type" value="Genomic_DNA"/>
</dbReference>
<dbReference type="OrthoDB" id="1853834at2"/>
<dbReference type="Gene3D" id="2.40.30.200">
    <property type="match status" value="1"/>
</dbReference>
<dbReference type="RefSeq" id="WP_092092105.1">
    <property type="nucleotide sequence ID" value="NZ_FOQE01000012.1"/>
</dbReference>
<dbReference type="Proteomes" id="UP000198668">
    <property type="component" value="Unassembled WGS sequence"/>
</dbReference>
<name>A0A1I3C2C6_9LACT</name>
<dbReference type="Pfam" id="PF05709">
    <property type="entry name" value="Sipho_tail"/>
    <property type="match status" value="1"/>
</dbReference>
<organism evidence="3 4">
    <name type="scientific">Pisciglobus halotolerans</name>
    <dbReference type="NCBI Taxonomy" id="745365"/>
    <lineage>
        <taxon>Bacteria</taxon>
        <taxon>Bacillati</taxon>
        <taxon>Bacillota</taxon>
        <taxon>Bacilli</taxon>
        <taxon>Lactobacillales</taxon>
        <taxon>Carnobacteriaceae</taxon>
    </lineage>
</organism>
<feature type="region of interest" description="Disordered" evidence="1">
    <location>
        <begin position="1"/>
        <end position="26"/>
    </location>
</feature>
<sequence>MFDTLLDGIPSSDFKLSPTSRPDIPTPEQMIETIEVDGRHGSLTKKGAFKDIQFPIEYNILEDENIKPLLRKIRGYFFGKKMLRFTDDNVFYKIKSLQISETNNEIEQYGLFTVNFVCSPFQYEMSDKVTLNAPGKLTNPGTIESEPLLKVFGTGNAAITVNGQTFKLNGMADYISVDCELKEAHRNGVSRNDIMVGEFPVFKIGENGISWNSAVKKIEVETRWRYI</sequence>
<proteinExistence type="predicted"/>
<evidence type="ECO:0000256" key="1">
    <source>
        <dbReference type="SAM" id="MobiDB-lite"/>
    </source>
</evidence>